<name>A0ABW7HMQ3_9ACTN</name>
<comment type="subcellular location">
    <subcellularLocation>
        <location evidence="2">Secreted</location>
    </subcellularLocation>
</comment>
<keyword evidence="2" id="KW-0624">Polysaccharide degradation</keyword>
<keyword evidence="2" id="KW-0964">Secreted</keyword>
<evidence type="ECO:0000259" key="5">
    <source>
        <dbReference type="SMART" id="SM00656"/>
    </source>
</evidence>
<dbReference type="PANTHER" id="PTHR31683">
    <property type="entry name" value="PECTATE LYASE 18-RELATED"/>
    <property type="match status" value="1"/>
</dbReference>
<evidence type="ECO:0000256" key="3">
    <source>
        <dbReference type="SAM" id="MobiDB-lite"/>
    </source>
</evidence>
<comment type="caution">
    <text evidence="6">The sequence shown here is derived from an EMBL/GenBank/DDBJ whole genome shotgun (WGS) entry which is preliminary data.</text>
</comment>
<dbReference type="InterPro" id="IPR002022">
    <property type="entry name" value="Pec_lyase"/>
</dbReference>
<feature type="signal peptide" evidence="4">
    <location>
        <begin position="1"/>
        <end position="33"/>
    </location>
</feature>
<comment type="similarity">
    <text evidence="2">Belongs to the polysaccharide lyase 1 family.</text>
</comment>
<dbReference type="Gene3D" id="2.160.20.10">
    <property type="entry name" value="Single-stranded right-handed beta-helix, Pectin lyase-like"/>
    <property type="match status" value="1"/>
</dbReference>
<evidence type="ECO:0000313" key="6">
    <source>
        <dbReference type="EMBL" id="MFH0246906.1"/>
    </source>
</evidence>
<proteinExistence type="inferred from homology"/>
<accession>A0ABW7HMQ3</accession>
<reference evidence="6 7" key="1">
    <citation type="submission" date="2024-10" db="EMBL/GenBank/DDBJ databases">
        <authorList>
            <person name="Cho J.-C."/>
        </authorList>
    </citation>
    <scope>NUCLEOTIDE SEQUENCE [LARGE SCALE GENOMIC DNA]</scope>
    <source>
        <strain evidence="6 7">KCTC29696</strain>
    </source>
</reference>
<dbReference type="Proteomes" id="UP001607069">
    <property type="component" value="Unassembled WGS sequence"/>
</dbReference>
<dbReference type="PANTHER" id="PTHR31683:SF18">
    <property type="entry name" value="PECTATE LYASE 21-RELATED"/>
    <property type="match status" value="1"/>
</dbReference>
<keyword evidence="1 2" id="KW-0456">Lyase</keyword>
<feature type="region of interest" description="Disordered" evidence="3">
    <location>
        <begin position="357"/>
        <end position="420"/>
    </location>
</feature>
<evidence type="ECO:0000313" key="7">
    <source>
        <dbReference type="Proteomes" id="UP001607069"/>
    </source>
</evidence>
<sequence length="519" mass="53229">MRRAVALRLYAGLATMALATATGVVLTMPAASAAPGGPTGYATQNGGTTGGAGGQTVRATTGTAIHQALCGRASSSTPITIQVEGTINHGNTSKVSGDSCNTAADKIELKQISNVTIVGVGSGAVFDQLGIHIREASNIIIQNVTVKNVKKSGSPTSNGGDAIGMESGVRNVWVDHVTLEASGGESAGFDGLFDMKDDTKYVTLSYSILRNSGRGGLVGSSESDRSNGFVTYHHNLYENIDSRLPLLRGGIAHIYNNHYVDIHESGINSRAGARAKVDNNYFEDSKDVLGTFYTDEAGYWQVGGNIFDNVTWSSRSGDNNPAGPNPQSNTTVSIPYSYDLDGADCVPGIVSQTAGAGKGLKVSDGSCSPQTPDPTPTPTDPGPTPTDPGPTPTPSQPGGTNLSIGAGSDGSGKASGTSYGNVRDGDMSTYWSPTGSTGSISIKWGSATTVSKINIREAAGSEGDIGSWRVVNHDTGAVLASGSGAGVITFPQTSLRKITFEITGSSGTPKVAEFETYAG</sequence>
<dbReference type="InterPro" id="IPR011050">
    <property type="entry name" value="Pectin_lyase_fold/virulence"/>
</dbReference>
<feature type="compositionally biased region" description="Polar residues" evidence="3">
    <location>
        <begin position="325"/>
        <end position="334"/>
    </location>
</feature>
<dbReference type="SMART" id="SM00656">
    <property type="entry name" value="Amb_all"/>
    <property type="match status" value="1"/>
</dbReference>
<dbReference type="RefSeq" id="WP_279950763.1">
    <property type="nucleotide sequence ID" value="NZ_BAABEN010000005.1"/>
</dbReference>
<keyword evidence="7" id="KW-1185">Reference proteome</keyword>
<feature type="region of interest" description="Disordered" evidence="3">
    <location>
        <begin position="315"/>
        <end position="335"/>
    </location>
</feature>
<dbReference type="Pfam" id="PF00544">
    <property type="entry name" value="Pectate_lyase_4"/>
    <property type="match status" value="1"/>
</dbReference>
<keyword evidence="4" id="KW-0732">Signal</keyword>
<keyword evidence="2" id="KW-0119">Carbohydrate metabolism</keyword>
<feature type="compositionally biased region" description="Low complexity" evidence="3">
    <location>
        <begin position="396"/>
        <end position="418"/>
    </location>
</feature>
<protein>
    <submittedName>
        <fullName evidence="6">Polysaccharide lyase family 1 protein</fullName>
    </submittedName>
</protein>
<dbReference type="InterPro" id="IPR045032">
    <property type="entry name" value="PEL"/>
</dbReference>
<feature type="chain" id="PRO_5046834638" evidence="4">
    <location>
        <begin position="34"/>
        <end position="519"/>
    </location>
</feature>
<feature type="domain" description="Pectate lyase" evidence="5">
    <location>
        <begin position="78"/>
        <end position="288"/>
    </location>
</feature>
<evidence type="ECO:0000256" key="1">
    <source>
        <dbReference type="ARBA" id="ARBA00023239"/>
    </source>
</evidence>
<gene>
    <name evidence="6" type="ORF">ACG5V6_01530</name>
</gene>
<dbReference type="InterPro" id="IPR012334">
    <property type="entry name" value="Pectin_lyas_fold"/>
</dbReference>
<evidence type="ECO:0000256" key="4">
    <source>
        <dbReference type="SAM" id="SignalP"/>
    </source>
</evidence>
<dbReference type="EMBL" id="JBIHMK010000003">
    <property type="protein sequence ID" value="MFH0246906.1"/>
    <property type="molecule type" value="Genomic_DNA"/>
</dbReference>
<dbReference type="Gene3D" id="2.60.120.260">
    <property type="entry name" value="Galactose-binding domain-like"/>
    <property type="match status" value="1"/>
</dbReference>
<evidence type="ECO:0000256" key="2">
    <source>
        <dbReference type="RuleBase" id="RU361173"/>
    </source>
</evidence>
<feature type="compositionally biased region" description="Pro residues" evidence="3">
    <location>
        <begin position="371"/>
        <end position="395"/>
    </location>
</feature>
<dbReference type="SUPFAM" id="SSF51126">
    <property type="entry name" value="Pectin lyase-like"/>
    <property type="match status" value="1"/>
</dbReference>
<dbReference type="SUPFAM" id="SSF49785">
    <property type="entry name" value="Galactose-binding domain-like"/>
    <property type="match status" value="1"/>
</dbReference>
<dbReference type="InterPro" id="IPR008979">
    <property type="entry name" value="Galactose-bd-like_sf"/>
</dbReference>
<organism evidence="6 7">
    <name type="scientific">Streptomyces chitinivorans</name>
    <dbReference type="NCBI Taxonomy" id="1257027"/>
    <lineage>
        <taxon>Bacteria</taxon>
        <taxon>Bacillati</taxon>
        <taxon>Actinomycetota</taxon>
        <taxon>Actinomycetes</taxon>
        <taxon>Kitasatosporales</taxon>
        <taxon>Streptomycetaceae</taxon>
        <taxon>Streptomyces</taxon>
    </lineage>
</organism>
<dbReference type="GO" id="GO:0016829">
    <property type="term" value="F:lyase activity"/>
    <property type="evidence" value="ECO:0007669"/>
    <property type="project" value="UniProtKB-KW"/>
</dbReference>